<dbReference type="InterPro" id="IPR054491">
    <property type="entry name" value="MGH1-like_GH"/>
</dbReference>
<proteinExistence type="predicted"/>
<accession>A0A6V8LUN3</accession>
<organism evidence="2 3">
    <name type="scientific">Fundidesulfovibrio magnetotacticus</name>
    <dbReference type="NCBI Taxonomy" id="2730080"/>
    <lineage>
        <taxon>Bacteria</taxon>
        <taxon>Pseudomonadati</taxon>
        <taxon>Thermodesulfobacteriota</taxon>
        <taxon>Desulfovibrionia</taxon>
        <taxon>Desulfovibrionales</taxon>
        <taxon>Desulfovibrionaceae</taxon>
        <taxon>Fundidesulfovibrio</taxon>
    </lineage>
</organism>
<feature type="domain" description="Mannosylglycerate hydrolase MGH1-like glycoside hydrolase" evidence="1">
    <location>
        <begin position="429"/>
        <end position="531"/>
    </location>
</feature>
<dbReference type="InterPro" id="IPR004888">
    <property type="entry name" value="Glycoside_hydrolase_63"/>
</dbReference>
<dbReference type="InterPro" id="IPR012341">
    <property type="entry name" value="6hp_glycosidase-like_sf"/>
</dbReference>
<comment type="caution">
    <text evidence="2">The sequence shown here is derived from an EMBL/GenBank/DDBJ whole genome shotgun (WGS) entry which is preliminary data.</text>
</comment>
<feature type="domain" description="Mannosylglycerate hydrolase MGH1-like glycoside hydrolase" evidence="1">
    <location>
        <begin position="701"/>
        <end position="871"/>
    </location>
</feature>
<dbReference type="PANTHER" id="PTHR10412:SF10">
    <property type="entry name" value="GLYCOSYL HYDROLASE FAMILY 63 C-TERMINAL DOMAIN-CONTAINING PROTEIN"/>
    <property type="match status" value="1"/>
</dbReference>
<evidence type="ECO:0000313" key="2">
    <source>
        <dbReference type="EMBL" id="GFK94670.1"/>
    </source>
</evidence>
<reference evidence="2 3" key="2">
    <citation type="submission" date="2020-05" db="EMBL/GenBank/DDBJ databases">
        <title>Draft genome sequence of Desulfovibrio sp. strainFSS-1.</title>
        <authorList>
            <person name="Shimoshige H."/>
            <person name="Kobayashi H."/>
            <person name="Maekawa T."/>
        </authorList>
    </citation>
    <scope>NUCLEOTIDE SEQUENCE [LARGE SCALE GENOMIC DNA]</scope>
    <source>
        <strain evidence="2 3">SIID29052-01</strain>
    </source>
</reference>
<keyword evidence="3" id="KW-1185">Reference proteome</keyword>
<sequence>MNAEEQRLREHREGRADWKRLGPYLSERQWGVVREDYSADGDAWKHFPHDHARSRAYRQGEDGIAGFSDNRQRLCFALCLWNGRDPILKERLFGLANEEGNHGEDVKECYHYLDSTPTHSWMRMLYKYPQAAYPYEDLVRTNASRSRREPEYELTDTGVFDESRYFDVFVDYAKASPGDVLVRVTVRNRGPEAAVLHLLPTLWFRNTWSWDAGNPRPGIAAAPGTRHPALLARLNDPALALPLPDFLLHCQPGGRFLFTENESNTERLWGAPNASPYVKDAFHRLLVHGEAAAVNPEGRGTKACVHYELRVEASGEAEVRLRLSEDDTDTGPDPLGQDFTRVMAQRQAEADAFYAGLTPRSASADEAMVLRQALAGMFWSKQHYRFDLDRWLRDHGAHPLEDATRPCRNREWFHMDNDHVISMPDKWEYPWYAAWDLAFHALALVLADPDFAKEQLLLMLRADYLHPNGQIPAYEWNFSDVNPPVHAWAALFTYRAEQSRTGRGDLDFLRRAYAKLPLNFTWWVNRKDRFGRNVFDGGFLGLDNIGVFDRSKGLPEGGFLEQADATAWMALYCQNMVEISLELSRHDAHHEDLLQKFLEHFLWIASGMNRPGPEGMWDEEDGFYYDLLRLPDGSSRRLRARSMVGLLPLCAATVVEDDGRDSLARMEAMMRPRMERMPELARSMHPFGQAHRGEKGRGLLSLLDEVRLRRILARLFDENEFLSPHGIRSLSRHHLEHPYAIEVQGQTHGVGYVPGDSDSWMFGGNSNWRGPVWMPVNQLIIRALLQYYRYYGDAFRIECPTGSGRFVTLFEAAREIGERLIGLFTRDGSGARPYQGGARLFREDPHWQDCLLFHEYFHGDTGAGLGASHQTGWTGLVAKLIQLFRGTTAQDFLESDSAVVFGPEGGKEA</sequence>
<dbReference type="RefSeq" id="WP_173084962.1">
    <property type="nucleotide sequence ID" value="NZ_BLTE01000011.1"/>
</dbReference>
<dbReference type="PANTHER" id="PTHR10412">
    <property type="entry name" value="MANNOSYL-OLIGOSACCHARIDE GLUCOSIDASE"/>
    <property type="match status" value="1"/>
</dbReference>
<dbReference type="SUPFAM" id="SSF48208">
    <property type="entry name" value="Six-hairpin glycosidases"/>
    <property type="match status" value="1"/>
</dbReference>
<protein>
    <recommendedName>
        <fullName evidence="1">Mannosylglycerate hydrolase MGH1-like glycoside hydrolase domain-containing protein</fullName>
    </recommendedName>
</protein>
<dbReference type="GO" id="GO:0009311">
    <property type="term" value="P:oligosaccharide metabolic process"/>
    <property type="evidence" value="ECO:0007669"/>
    <property type="project" value="InterPro"/>
</dbReference>
<reference evidence="2 3" key="1">
    <citation type="submission" date="2020-04" db="EMBL/GenBank/DDBJ databases">
        <authorList>
            <consortium name="Desulfovibrio sp. FSS-1 genome sequencing consortium"/>
            <person name="Shimoshige H."/>
            <person name="Kobayashi H."/>
            <person name="Maekawa T."/>
        </authorList>
    </citation>
    <scope>NUCLEOTIDE SEQUENCE [LARGE SCALE GENOMIC DNA]</scope>
    <source>
        <strain evidence="2 3">SIID29052-01</strain>
    </source>
</reference>
<dbReference type="AlphaFoldDB" id="A0A6V8LUN3"/>
<dbReference type="GO" id="GO:0004573">
    <property type="term" value="F:Glc3Man9GlcNAc2 oligosaccharide glucosidase activity"/>
    <property type="evidence" value="ECO:0007669"/>
    <property type="project" value="InterPro"/>
</dbReference>
<evidence type="ECO:0000259" key="1">
    <source>
        <dbReference type="Pfam" id="PF22422"/>
    </source>
</evidence>
<dbReference type="Proteomes" id="UP000494245">
    <property type="component" value="Unassembled WGS sequence"/>
</dbReference>
<gene>
    <name evidence="2" type="ORF">NNJEOMEG_02517</name>
</gene>
<dbReference type="Gene3D" id="1.50.10.10">
    <property type="match status" value="1"/>
</dbReference>
<dbReference type="EMBL" id="BLTE01000011">
    <property type="protein sequence ID" value="GFK94670.1"/>
    <property type="molecule type" value="Genomic_DNA"/>
</dbReference>
<dbReference type="InterPro" id="IPR008928">
    <property type="entry name" value="6-hairpin_glycosidase_sf"/>
</dbReference>
<name>A0A6V8LUN3_9BACT</name>
<dbReference type="Pfam" id="PF22422">
    <property type="entry name" value="MGH1-like_GH"/>
    <property type="match status" value="2"/>
</dbReference>
<evidence type="ECO:0000313" key="3">
    <source>
        <dbReference type="Proteomes" id="UP000494245"/>
    </source>
</evidence>